<evidence type="ECO:0000313" key="2">
    <source>
        <dbReference type="EMBL" id="MEA5457051.1"/>
    </source>
</evidence>
<name>A0ABU5TBI5_9MICC</name>
<dbReference type="InterPro" id="IPR036291">
    <property type="entry name" value="NAD(P)-bd_dom_sf"/>
</dbReference>
<dbReference type="Pfam" id="PF00106">
    <property type="entry name" value="adh_short"/>
    <property type="match status" value="1"/>
</dbReference>
<keyword evidence="3" id="KW-1185">Reference proteome</keyword>
<protein>
    <submittedName>
        <fullName evidence="2">SDR family NAD(P)-dependent oxidoreductase</fullName>
    </submittedName>
</protein>
<dbReference type="InterPro" id="IPR002347">
    <property type="entry name" value="SDR_fam"/>
</dbReference>
<dbReference type="Proteomes" id="UP001304769">
    <property type="component" value="Unassembled WGS sequence"/>
</dbReference>
<dbReference type="Gene3D" id="3.40.50.720">
    <property type="entry name" value="NAD(P)-binding Rossmann-like Domain"/>
    <property type="match status" value="1"/>
</dbReference>
<evidence type="ECO:0000256" key="1">
    <source>
        <dbReference type="SAM" id="MobiDB-lite"/>
    </source>
</evidence>
<accession>A0ABU5TBI5</accession>
<sequence>MPAPRDDARRGSGAAGSPRSARPLFGATALGVTGDVTSFGELEALRRQVEEGLGPIDVLVANAGGNFTRARFDRHDRFVGGPPS</sequence>
<dbReference type="EMBL" id="JAYGGQ010000021">
    <property type="protein sequence ID" value="MEA5457051.1"/>
    <property type="molecule type" value="Genomic_DNA"/>
</dbReference>
<gene>
    <name evidence="2" type="ORF">SPF06_20190</name>
</gene>
<reference evidence="2 3" key="1">
    <citation type="submission" date="2023-12" db="EMBL/GenBank/DDBJ databases">
        <title>Sinomonas terricola sp. nov, isolated from litchi orchard soil in Guangdong, PR China.</title>
        <authorList>
            <person name="Jiaxin W."/>
            <person name="Yang Z."/>
            <person name="Honghui Z."/>
        </authorList>
    </citation>
    <scope>NUCLEOTIDE SEQUENCE [LARGE SCALE GENOMIC DNA]</scope>
    <source>
        <strain evidence="2 3">JGH33</strain>
    </source>
</reference>
<evidence type="ECO:0000313" key="3">
    <source>
        <dbReference type="Proteomes" id="UP001304769"/>
    </source>
</evidence>
<feature type="region of interest" description="Disordered" evidence="1">
    <location>
        <begin position="1"/>
        <end position="24"/>
    </location>
</feature>
<feature type="compositionally biased region" description="Basic and acidic residues" evidence="1">
    <location>
        <begin position="1"/>
        <end position="10"/>
    </location>
</feature>
<dbReference type="RefSeq" id="WP_323281008.1">
    <property type="nucleotide sequence ID" value="NZ_JAYGGQ010000021.1"/>
</dbReference>
<dbReference type="SUPFAM" id="SSF51735">
    <property type="entry name" value="NAD(P)-binding Rossmann-fold domains"/>
    <property type="match status" value="1"/>
</dbReference>
<proteinExistence type="predicted"/>
<comment type="caution">
    <text evidence="2">The sequence shown here is derived from an EMBL/GenBank/DDBJ whole genome shotgun (WGS) entry which is preliminary data.</text>
</comment>
<organism evidence="2 3">
    <name type="scientific">Sinomonas terricola</name>
    <dbReference type="NCBI Taxonomy" id="3110330"/>
    <lineage>
        <taxon>Bacteria</taxon>
        <taxon>Bacillati</taxon>
        <taxon>Actinomycetota</taxon>
        <taxon>Actinomycetes</taxon>
        <taxon>Micrococcales</taxon>
        <taxon>Micrococcaceae</taxon>
        <taxon>Sinomonas</taxon>
    </lineage>
</organism>